<dbReference type="VEuPathDB" id="FungiDB:TRIVIDRAFT_49960"/>
<comment type="caution">
    <text evidence="1">The sequence shown here is derived from an EMBL/GenBank/DDBJ whole genome shotgun (WGS) entry which is preliminary data.</text>
</comment>
<dbReference type="PANTHER" id="PTHR46082">
    <property type="entry name" value="ATP/GTP-BINDING PROTEIN-RELATED"/>
    <property type="match status" value="1"/>
</dbReference>
<dbReference type="GO" id="GO:0003824">
    <property type="term" value="F:catalytic activity"/>
    <property type="evidence" value="ECO:0007669"/>
    <property type="project" value="InterPro"/>
</dbReference>
<dbReference type="InterPro" id="IPR053137">
    <property type="entry name" value="NLR-like"/>
</dbReference>
<dbReference type="OrthoDB" id="20872at2759"/>
<dbReference type="AlphaFoldDB" id="G9MXR5"/>
<accession>G9MXR5</accession>
<dbReference type="SUPFAM" id="SSF53167">
    <property type="entry name" value="Purine and uridine phosphorylases"/>
    <property type="match status" value="1"/>
</dbReference>
<keyword evidence="2" id="KW-1185">Reference proteome</keyword>
<dbReference type="OMA" id="DYQHEHR"/>
<dbReference type="InParanoid" id="G9MXR5"/>
<dbReference type="RefSeq" id="XP_013954871.1">
    <property type="nucleotide sequence ID" value="XM_014099396.1"/>
</dbReference>
<dbReference type="EMBL" id="ABDF02000078">
    <property type="protein sequence ID" value="EHK20676.1"/>
    <property type="molecule type" value="Genomic_DNA"/>
</dbReference>
<dbReference type="Proteomes" id="UP000007115">
    <property type="component" value="Unassembled WGS sequence"/>
</dbReference>
<protein>
    <recommendedName>
        <fullName evidence="3">Nucleoside phosphorylase domain-containing protein</fullName>
    </recommendedName>
</protein>
<dbReference type="eggNOG" id="KOG1840">
    <property type="taxonomic scope" value="Eukaryota"/>
</dbReference>
<dbReference type="GeneID" id="25794946"/>
<name>G9MXR5_HYPVG</name>
<sequence>MDYQRPSTRQDFEVAIICASPLEFNAISLLFDQFWDEDGDPYGRATGDPNYYTTGRFGKYDVVLALLTRTDRATAASAAASIRTSYSGLRLALFVGICSGVPQIHDGDDEDEIMLGDVVISSTVVQCDFDTQHPKKYIHKDTVEDNSVKPNKDIRNLLVTFQTELGLGRLQKQTVNFLKQLQANATPKKRRKYKYPGIIEDKLFESTYRHKHRGSPACVCNDHRWMSDLVCKNAIHCPCKDLGCDEKYLVVRQQLTTKERLPRDGTEEAHEPSIHVGAIASGDITITSGEYRDQIAENEGIIAFEMGGAGIWEEVPCIIIKGICDYADCHQSKNWQNYAAATAASASKAVLQRYIQTEKPSSALLQSGKQ</sequence>
<dbReference type="GO" id="GO:0009116">
    <property type="term" value="P:nucleoside metabolic process"/>
    <property type="evidence" value="ECO:0007669"/>
    <property type="project" value="InterPro"/>
</dbReference>
<gene>
    <name evidence="1" type="ORF">TRIVIDRAFT_49960</name>
</gene>
<dbReference type="Gene3D" id="3.40.50.1580">
    <property type="entry name" value="Nucleoside phosphorylase domain"/>
    <property type="match status" value="1"/>
</dbReference>
<dbReference type="PANTHER" id="PTHR46082:SF6">
    <property type="entry name" value="AAA+ ATPASE DOMAIN-CONTAINING PROTEIN-RELATED"/>
    <property type="match status" value="1"/>
</dbReference>
<dbReference type="InterPro" id="IPR035994">
    <property type="entry name" value="Nucleoside_phosphorylase_sf"/>
</dbReference>
<organism evidence="1 2">
    <name type="scientific">Hypocrea virens (strain Gv29-8 / FGSC 10586)</name>
    <name type="common">Gliocladium virens</name>
    <name type="synonym">Trichoderma virens</name>
    <dbReference type="NCBI Taxonomy" id="413071"/>
    <lineage>
        <taxon>Eukaryota</taxon>
        <taxon>Fungi</taxon>
        <taxon>Dikarya</taxon>
        <taxon>Ascomycota</taxon>
        <taxon>Pezizomycotina</taxon>
        <taxon>Sordariomycetes</taxon>
        <taxon>Hypocreomycetidae</taxon>
        <taxon>Hypocreales</taxon>
        <taxon>Hypocreaceae</taxon>
        <taxon>Trichoderma</taxon>
    </lineage>
</organism>
<reference evidence="1 2" key="1">
    <citation type="journal article" date="2011" name="Genome Biol.">
        <title>Comparative genome sequence analysis underscores mycoparasitism as the ancestral life style of Trichoderma.</title>
        <authorList>
            <person name="Kubicek C.P."/>
            <person name="Herrera-Estrella A."/>
            <person name="Seidl-Seiboth V."/>
            <person name="Martinez D.A."/>
            <person name="Druzhinina I.S."/>
            <person name="Thon M."/>
            <person name="Zeilinger S."/>
            <person name="Casas-Flores S."/>
            <person name="Horwitz B.A."/>
            <person name="Mukherjee P.K."/>
            <person name="Mukherjee M."/>
            <person name="Kredics L."/>
            <person name="Alcaraz L.D."/>
            <person name="Aerts A."/>
            <person name="Antal Z."/>
            <person name="Atanasova L."/>
            <person name="Cervantes-Badillo M.G."/>
            <person name="Challacombe J."/>
            <person name="Chertkov O."/>
            <person name="McCluskey K."/>
            <person name="Coulpier F."/>
            <person name="Deshpande N."/>
            <person name="von Doehren H."/>
            <person name="Ebbole D.J."/>
            <person name="Esquivel-Naranjo E.U."/>
            <person name="Fekete E."/>
            <person name="Flipphi M."/>
            <person name="Glaser F."/>
            <person name="Gomez-Rodriguez E.Y."/>
            <person name="Gruber S."/>
            <person name="Han C."/>
            <person name="Henrissat B."/>
            <person name="Hermosa R."/>
            <person name="Hernandez-Onate M."/>
            <person name="Karaffa L."/>
            <person name="Kosti I."/>
            <person name="Le Crom S."/>
            <person name="Lindquist E."/>
            <person name="Lucas S."/>
            <person name="Luebeck M."/>
            <person name="Luebeck P.S."/>
            <person name="Margeot A."/>
            <person name="Metz B."/>
            <person name="Misra M."/>
            <person name="Nevalainen H."/>
            <person name="Omann M."/>
            <person name="Packer N."/>
            <person name="Perrone G."/>
            <person name="Uresti-Rivera E.E."/>
            <person name="Salamov A."/>
            <person name="Schmoll M."/>
            <person name="Seiboth B."/>
            <person name="Shapiro H."/>
            <person name="Sukno S."/>
            <person name="Tamayo-Ramos J.A."/>
            <person name="Tisch D."/>
            <person name="Wiest A."/>
            <person name="Wilkinson H.H."/>
            <person name="Zhang M."/>
            <person name="Coutinho P.M."/>
            <person name="Kenerley C.M."/>
            <person name="Monte E."/>
            <person name="Baker S.E."/>
            <person name="Grigoriev I.V."/>
        </authorList>
    </citation>
    <scope>NUCLEOTIDE SEQUENCE [LARGE SCALE GENOMIC DNA]</scope>
    <source>
        <strain evidence="2">Gv29-8 / FGSC 10586</strain>
    </source>
</reference>
<dbReference type="STRING" id="413071.G9MXR5"/>
<evidence type="ECO:0000313" key="2">
    <source>
        <dbReference type="Proteomes" id="UP000007115"/>
    </source>
</evidence>
<evidence type="ECO:0008006" key="3">
    <source>
        <dbReference type="Google" id="ProtNLM"/>
    </source>
</evidence>
<proteinExistence type="predicted"/>
<dbReference type="HOGENOM" id="CLU_000288_34_22_1"/>
<evidence type="ECO:0000313" key="1">
    <source>
        <dbReference type="EMBL" id="EHK20676.1"/>
    </source>
</evidence>